<dbReference type="GO" id="GO:0006629">
    <property type="term" value="P:lipid metabolic process"/>
    <property type="evidence" value="ECO:0007669"/>
    <property type="project" value="InterPro"/>
</dbReference>
<keyword evidence="2" id="KW-0436">Ligase</keyword>
<organism evidence="7 8">
    <name type="scientific">Acidimicrobium ferrooxidans (strain DSM 10331 / JCM 15462 / NBRC 103882 / ICP)</name>
    <dbReference type="NCBI Taxonomy" id="525909"/>
    <lineage>
        <taxon>Bacteria</taxon>
        <taxon>Bacillati</taxon>
        <taxon>Actinomycetota</taxon>
        <taxon>Acidimicrobiia</taxon>
        <taxon>Acidimicrobiales</taxon>
        <taxon>Acidimicrobiaceae</taxon>
        <taxon>Acidimicrobium</taxon>
    </lineage>
</organism>
<evidence type="ECO:0000313" key="8">
    <source>
        <dbReference type="Proteomes" id="UP000000771"/>
    </source>
</evidence>
<dbReference type="InterPro" id="IPR005914">
    <property type="entry name" value="Acac_CoA_synth"/>
</dbReference>
<dbReference type="STRING" id="525909.Afer_1149"/>
<evidence type="ECO:0000259" key="6">
    <source>
        <dbReference type="Pfam" id="PF13193"/>
    </source>
</evidence>
<dbReference type="RefSeq" id="WP_015798568.1">
    <property type="nucleotide sequence ID" value="NC_013124.1"/>
</dbReference>
<reference evidence="7 8" key="1">
    <citation type="journal article" date="2009" name="Stand. Genomic Sci.">
        <title>Complete genome sequence of Acidimicrobium ferrooxidans type strain (ICP).</title>
        <authorList>
            <person name="Clum A."/>
            <person name="Nolan M."/>
            <person name="Lang E."/>
            <person name="Glavina Del Rio T."/>
            <person name="Tice H."/>
            <person name="Copeland A."/>
            <person name="Cheng J.F."/>
            <person name="Lucas S."/>
            <person name="Chen F."/>
            <person name="Bruce D."/>
            <person name="Goodwin L."/>
            <person name="Pitluck S."/>
            <person name="Ivanova N."/>
            <person name="Mavrommatis K."/>
            <person name="Mikhailova N."/>
            <person name="Pati A."/>
            <person name="Chen A."/>
            <person name="Palaniappan K."/>
            <person name="Goker M."/>
            <person name="Spring S."/>
            <person name="Land M."/>
            <person name="Hauser L."/>
            <person name="Chang Y.J."/>
            <person name="Jeffries C.C."/>
            <person name="Chain P."/>
            <person name="Bristow J."/>
            <person name="Eisen J.A."/>
            <person name="Markowitz V."/>
            <person name="Hugenholtz P."/>
            <person name="Kyrpides N.C."/>
            <person name="Klenk H.P."/>
            <person name="Lapidus A."/>
        </authorList>
    </citation>
    <scope>NUCLEOTIDE SEQUENCE [LARGE SCALE GENOMIC DNA]</scope>
    <source>
        <strain evidence="8">DSM 10331 / JCM 15462 / NBRC 103882 / ICP</strain>
    </source>
</reference>
<dbReference type="Gene3D" id="3.30.300.30">
    <property type="match status" value="1"/>
</dbReference>
<keyword evidence="8" id="KW-1185">Reference proteome</keyword>
<dbReference type="InterPro" id="IPR000873">
    <property type="entry name" value="AMP-dep_synth/lig_dom"/>
</dbReference>
<dbReference type="PANTHER" id="PTHR42921:SF1">
    <property type="entry name" value="ACETOACETYL-COA SYNTHETASE"/>
    <property type="match status" value="1"/>
</dbReference>
<feature type="domain" description="AMP-dependent synthetase/ligase" evidence="5">
    <location>
        <begin position="107"/>
        <end position="463"/>
    </location>
</feature>
<dbReference type="InterPro" id="IPR025110">
    <property type="entry name" value="AMP-bd_C"/>
</dbReference>
<accession>C7LZC4</accession>
<dbReference type="Gene3D" id="3.40.50.12780">
    <property type="entry name" value="N-terminal domain of ligase-like"/>
    <property type="match status" value="1"/>
</dbReference>
<dbReference type="AlphaFoldDB" id="C7LZC4"/>
<dbReference type="SUPFAM" id="SSF56801">
    <property type="entry name" value="Acetyl-CoA synthetase-like"/>
    <property type="match status" value="1"/>
</dbReference>
<dbReference type="EMBL" id="CP001631">
    <property type="protein sequence ID" value="ACU54082.1"/>
    <property type="molecule type" value="Genomic_DNA"/>
</dbReference>
<feature type="domain" description="AMP-binding enzyme C-terminal" evidence="6">
    <location>
        <begin position="535"/>
        <end position="601"/>
    </location>
</feature>
<dbReference type="NCBIfam" id="TIGR01217">
    <property type="entry name" value="ac_ac_CoA_syn"/>
    <property type="match status" value="1"/>
</dbReference>
<dbReference type="Pfam" id="PF00501">
    <property type="entry name" value="AMP-binding"/>
    <property type="match status" value="1"/>
</dbReference>
<keyword evidence="3" id="KW-0547">Nucleotide-binding</keyword>
<dbReference type="Pfam" id="PF13193">
    <property type="entry name" value="AMP-binding_C"/>
    <property type="match status" value="1"/>
</dbReference>
<evidence type="ECO:0000256" key="3">
    <source>
        <dbReference type="ARBA" id="ARBA00022741"/>
    </source>
</evidence>
<dbReference type="InterPro" id="IPR042099">
    <property type="entry name" value="ANL_N_sf"/>
</dbReference>
<comment type="similarity">
    <text evidence="1">Belongs to the ATP-dependent AMP-binding enzyme family.</text>
</comment>
<sequence length="654" mass="70212">MADEARVLWSPPADAWDGPIGAVRARLEARHGSPLATYGALHTASLADLGAFWRDVAAVCGLEGDLGSVDLVGAMPSARFFPEGRLNYSAEARARFVDPAEIVEVRDDGEVRTLRASSFWAEVDRVASWLVAHGVGVGDRVAAILPNRLEAAIALHATATVGAVWTCCSPDFGPRAIVDRFRQVEPTILVCVTSSLWQGRQLDRRAVVEEVLESLPSVTTVVLCDGEPPATEVPVVAFDALEANDPVAPVVVGFNDPLWILYSSGTTGIPKAIVQAHGGIVLEHKKVLALNSGIGEGSRFFWFTTTGWMMWNYLMGGLLVGSTIVLYDGAPQHPDPGRLWRLVDEVRITYFGVSAPYLRACEVAGVRPRDEATLDSLRVVASTGAPLTAAGFRWVYEHVPGNVQLVSGSGGTDVCTAFLGSSPVSPTLEGRISAPALGVDAAAFDDEGREVIGVMGELVIRQPLPSMPVAFWGDDDGERLRAAYFDRYPGIWRHGDWVTFFDDRSAIIHGRSDATLNRGGVRMGTAEFYRVAEGVDGVVEALVVDTSSLDTPGELIVFVHAGDVDGLDDRLRATLRRELSPRHVPDRIVPVPAIPKTLNGKKLEVPVRRLFLGEPLGAVATADAVQHYDALEAIAAVAAAWRRERGLEGSTQSA</sequence>
<dbReference type="HOGENOM" id="CLU_000022_3_3_11"/>
<name>C7LZC4_ACIFD</name>
<dbReference type="GO" id="GO:0005524">
    <property type="term" value="F:ATP binding"/>
    <property type="evidence" value="ECO:0007669"/>
    <property type="project" value="UniProtKB-KW"/>
</dbReference>
<protein>
    <submittedName>
        <fullName evidence="7">Acetoacetyl-CoA synthase</fullName>
    </submittedName>
</protein>
<dbReference type="OrthoDB" id="9803968at2"/>
<dbReference type="NCBIfam" id="NF002937">
    <property type="entry name" value="PRK03584.1"/>
    <property type="match status" value="1"/>
</dbReference>
<evidence type="ECO:0000256" key="4">
    <source>
        <dbReference type="ARBA" id="ARBA00022840"/>
    </source>
</evidence>
<evidence type="ECO:0000259" key="5">
    <source>
        <dbReference type="Pfam" id="PF00501"/>
    </source>
</evidence>
<keyword evidence="4" id="KW-0067">ATP-binding</keyword>
<evidence type="ECO:0000256" key="1">
    <source>
        <dbReference type="ARBA" id="ARBA00006432"/>
    </source>
</evidence>
<dbReference type="KEGG" id="afo:Afer_1149"/>
<evidence type="ECO:0000313" key="7">
    <source>
        <dbReference type="EMBL" id="ACU54082.1"/>
    </source>
</evidence>
<dbReference type="GO" id="GO:0030729">
    <property type="term" value="F:acetoacetate-CoA ligase activity"/>
    <property type="evidence" value="ECO:0007669"/>
    <property type="project" value="InterPro"/>
</dbReference>
<gene>
    <name evidence="7" type="ordered locus">Afer_1149</name>
</gene>
<proteinExistence type="inferred from homology"/>
<dbReference type="Proteomes" id="UP000000771">
    <property type="component" value="Chromosome"/>
</dbReference>
<dbReference type="InterPro" id="IPR045851">
    <property type="entry name" value="AMP-bd_C_sf"/>
</dbReference>
<dbReference type="InterPro" id="IPR020845">
    <property type="entry name" value="AMP-binding_CS"/>
</dbReference>
<dbReference type="PROSITE" id="PS00455">
    <property type="entry name" value="AMP_BINDING"/>
    <property type="match status" value="1"/>
</dbReference>
<dbReference type="eggNOG" id="COG0365">
    <property type="taxonomic scope" value="Bacteria"/>
</dbReference>
<evidence type="ECO:0000256" key="2">
    <source>
        <dbReference type="ARBA" id="ARBA00022598"/>
    </source>
</evidence>
<dbReference type="PANTHER" id="PTHR42921">
    <property type="entry name" value="ACETOACETYL-COA SYNTHETASE"/>
    <property type="match status" value="1"/>
</dbReference>